<dbReference type="GO" id="GO:0051537">
    <property type="term" value="F:2 iron, 2 sulfur cluster binding"/>
    <property type="evidence" value="ECO:0007669"/>
    <property type="project" value="UniProtKB-KW"/>
</dbReference>
<dbReference type="EMBL" id="CP000699">
    <property type="protein sequence ID" value="ABQ68644.1"/>
    <property type="molecule type" value="Genomic_DNA"/>
</dbReference>
<dbReference type="InterPro" id="IPR050584">
    <property type="entry name" value="Cholesterol_7-desaturase"/>
</dbReference>
<reference evidence="8 9" key="1">
    <citation type="journal article" date="2010" name="J. Bacteriol.">
        <title>Genome sequence of the dioxin-mineralizing bacterium Sphingomonas wittichii RW1.</title>
        <authorList>
            <person name="Miller T.R."/>
            <person name="Delcher A.L."/>
            <person name="Salzberg S.L."/>
            <person name="Saunders E."/>
            <person name="Detter J.C."/>
            <person name="Halden R.U."/>
        </authorList>
    </citation>
    <scope>NUCLEOTIDE SEQUENCE [LARGE SCALE GENOMIC DNA]</scope>
    <source>
        <strain evidence="9">DSM 6014 / CCUG 31198 / JCM 15750 / NBRC 105917 / EY 4224 / RW1</strain>
    </source>
</reference>
<dbReference type="Gene3D" id="3.90.380.10">
    <property type="entry name" value="Naphthalene 1,2-dioxygenase Alpha Subunit, Chain A, domain 1"/>
    <property type="match status" value="1"/>
</dbReference>
<feature type="region of interest" description="Disordered" evidence="6">
    <location>
        <begin position="342"/>
        <end position="367"/>
    </location>
</feature>
<dbReference type="CDD" id="cd08878">
    <property type="entry name" value="RHO_alpha_C_DMO-like"/>
    <property type="match status" value="1"/>
</dbReference>
<dbReference type="InterPro" id="IPR017941">
    <property type="entry name" value="Rieske_2Fe-2S"/>
</dbReference>
<dbReference type="AlphaFoldDB" id="A0A9J9LE04"/>
<dbReference type="Gene3D" id="2.102.10.10">
    <property type="entry name" value="Rieske [2Fe-2S] iron-sulphur domain"/>
    <property type="match status" value="1"/>
</dbReference>
<dbReference type="PANTHER" id="PTHR21266">
    <property type="entry name" value="IRON-SULFUR DOMAIN CONTAINING PROTEIN"/>
    <property type="match status" value="1"/>
</dbReference>
<dbReference type="PROSITE" id="PS51296">
    <property type="entry name" value="RIESKE"/>
    <property type="match status" value="1"/>
</dbReference>
<dbReference type="EC" id="1.14.13.82" evidence="8"/>
<accession>A0A9J9LE04</accession>
<evidence type="ECO:0000259" key="7">
    <source>
        <dbReference type="PROSITE" id="PS51296"/>
    </source>
</evidence>
<dbReference type="PANTHER" id="PTHR21266:SF60">
    <property type="entry name" value="3-KETOSTEROID-9-ALPHA-MONOOXYGENASE, OXYGENASE COMPONENT"/>
    <property type="match status" value="1"/>
</dbReference>
<evidence type="ECO:0000256" key="4">
    <source>
        <dbReference type="ARBA" id="ARBA00023004"/>
    </source>
</evidence>
<dbReference type="GO" id="GO:0018489">
    <property type="term" value="F:vanillate monooxygenase activity"/>
    <property type="evidence" value="ECO:0007669"/>
    <property type="project" value="UniProtKB-EC"/>
</dbReference>
<dbReference type="SUPFAM" id="SSF55961">
    <property type="entry name" value="Bet v1-like"/>
    <property type="match status" value="1"/>
</dbReference>
<dbReference type="SUPFAM" id="SSF50022">
    <property type="entry name" value="ISP domain"/>
    <property type="match status" value="1"/>
</dbReference>
<keyword evidence="8" id="KW-0503">Monooxygenase</keyword>
<dbReference type="GO" id="GO:0046872">
    <property type="term" value="F:metal ion binding"/>
    <property type="evidence" value="ECO:0007669"/>
    <property type="project" value="UniProtKB-KW"/>
</dbReference>
<feature type="domain" description="Rieske" evidence="7">
    <location>
        <begin position="8"/>
        <end position="110"/>
    </location>
</feature>
<dbReference type="KEGG" id="swi:Swit_2285"/>
<dbReference type="InterPro" id="IPR044043">
    <property type="entry name" value="VanA_C_cat"/>
</dbReference>
<keyword evidence="2" id="KW-0479">Metal-binding</keyword>
<name>A0A9J9LE04_RHIWR</name>
<dbReference type="Pfam" id="PF19112">
    <property type="entry name" value="VanA_C"/>
    <property type="match status" value="1"/>
</dbReference>
<keyword evidence="3 8" id="KW-0560">Oxidoreductase</keyword>
<evidence type="ECO:0000256" key="3">
    <source>
        <dbReference type="ARBA" id="ARBA00023002"/>
    </source>
</evidence>
<keyword evidence="5" id="KW-0411">Iron-sulfur</keyword>
<evidence type="ECO:0000256" key="1">
    <source>
        <dbReference type="ARBA" id="ARBA00022714"/>
    </source>
</evidence>
<evidence type="ECO:0000313" key="8">
    <source>
        <dbReference type="EMBL" id="ABQ68644.1"/>
    </source>
</evidence>
<gene>
    <name evidence="8" type="ordered locus">Swit_2285</name>
</gene>
<keyword evidence="1" id="KW-0001">2Fe-2S</keyword>
<sequence length="367" mass="41576">MVYLRNAWYVAAWSDEVSDNLLTRRILNEQVLLYRTEAGELVATANTCPHRFAPLHLGKVVGDAIECPYHGLRFNGEGRCVFNPDGDGRIPAGARLRTYPITERLGAAWIWMGDPARADLAMIPDFEFLEDPSYRTVKGVLHVRANYRYINDNLMDEAHLHMVHHNSLACDMVRRAKTELVKDEGGTIWANRYGRDGAPPAIFDMMWRMTRGDYEGTMDHWVEGGWKAPCFVRNNTGVVLHGRPRDEGLETKNAHLLTPETDTTTHYFWAICRNFRTDDAELDQGIRTGTEYAFVHEDEVMLNAVQEAMGDREFWSMKPALLQADIGAVELRRTLDRMIAAEQAEQAEQQAGQADRPQPARSAEAVG</sequence>
<keyword evidence="4" id="KW-0408">Iron</keyword>
<proteinExistence type="predicted"/>
<evidence type="ECO:0000256" key="5">
    <source>
        <dbReference type="ARBA" id="ARBA00023014"/>
    </source>
</evidence>
<evidence type="ECO:0000256" key="6">
    <source>
        <dbReference type="SAM" id="MobiDB-lite"/>
    </source>
</evidence>
<keyword evidence="9" id="KW-1185">Reference proteome</keyword>
<protein>
    <submittedName>
        <fullName evidence="8">Vanillate monooxygenase</fullName>
        <ecNumber evidence="8">1.14.13.82</ecNumber>
    </submittedName>
</protein>
<evidence type="ECO:0000313" key="9">
    <source>
        <dbReference type="Proteomes" id="UP000001989"/>
    </source>
</evidence>
<dbReference type="Pfam" id="PF00355">
    <property type="entry name" value="Rieske"/>
    <property type="match status" value="1"/>
</dbReference>
<dbReference type="InterPro" id="IPR036922">
    <property type="entry name" value="Rieske_2Fe-2S_sf"/>
</dbReference>
<evidence type="ECO:0000256" key="2">
    <source>
        <dbReference type="ARBA" id="ARBA00022723"/>
    </source>
</evidence>
<feature type="compositionally biased region" description="Low complexity" evidence="6">
    <location>
        <begin position="342"/>
        <end position="354"/>
    </location>
</feature>
<dbReference type="Proteomes" id="UP000001989">
    <property type="component" value="Chromosome"/>
</dbReference>
<organism evidence="8 9">
    <name type="scientific">Rhizorhabdus wittichii (strain DSM 6014 / CCUG 31198 / JCM 15750 / NBRC 105917 / EY 4224 / RW1)</name>
    <name type="common">Sphingomonas wittichii</name>
    <dbReference type="NCBI Taxonomy" id="392499"/>
    <lineage>
        <taxon>Bacteria</taxon>
        <taxon>Pseudomonadati</taxon>
        <taxon>Pseudomonadota</taxon>
        <taxon>Alphaproteobacteria</taxon>
        <taxon>Sphingomonadales</taxon>
        <taxon>Sphingomonadaceae</taxon>
        <taxon>Rhizorhabdus</taxon>
    </lineage>
</organism>